<comment type="caution">
    <text evidence="2">The sequence shown here is derived from an EMBL/GenBank/DDBJ whole genome shotgun (WGS) entry which is preliminary data.</text>
</comment>
<dbReference type="EMBL" id="BQNB010020713">
    <property type="protein sequence ID" value="GJT98837.1"/>
    <property type="molecule type" value="Genomic_DNA"/>
</dbReference>
<evidence type="ECO:0000313" key="2">
    <source>
        <dbReference type="EMBL" id="GJT98837.1"/>
    </source>
</evidence>
<accession>A0ABQ5IFG9</accession>
<gene>
    <name evidence="2" type="ORF">Tco_1094355</name>
</gene>
<dbReference type="PANTHER" id="PTHR11439:SF524">
    <property type="entry name" value="RNA-DIRECTED DNA POLYMERASE, PROTEIN KINASE RLK-PELLE-DLSV FAMILY"/>
    <property type="match status" value="1"/>
</dbReference>
<reference evidence="2" key="1">
    <citation type="journal article" date="2022" name="Int. J. Mol. Sci.">
        <title>Draft Genome of Tanacetum Coccineum: Genomic Comparison of Closely Related Tanacetum-Family Plants.</title>
        <authorList>
            <person name="Yamashiro T."/>
            <person name="Shiraishi A."/>
            <person name="Nakayama K."/>
            <person name="Satake H."/>
        </authorList>
    </citation>
    <scope>NUCLEOTIDE SEQUENCE</scope>
</reference>
<dbReference type="InterPro" id="IPR043502">
    <property type="entry name" value="DNA/RNA_pol_sf"/>
</dbReference>
<protein>
    <submittedName>
        <fullName evidence="2">Ribonuclease H-like domain-containing protein</fullName>
    </submittedName>
</protein>
<feature type="domain" description="Reverse transcriptase Ty1/copia-type" evidence="1">
    <location>
        <begin position="21"/>
        <end position="220"/>
    </location>
</feature>
<name>A0ABQ5IFG9_9ASTR</name>
<proteinExistence type="predicted"/>
<reference evidence="2" key="2">
    <citation type="submission" date="2022-01" db="EMBL/GenBank/DDBJ databases">
        <authorList>
            <person name="Yamashiro T."/>
            <person name="Shiraishi A."/>
            <person name="Satake H."/>
            <person name="Nakayama K."/>
        </authorList>
    </citation>
    <scope>NUCLEOTIDE SEQUENCE</scope>
</reference>
<dbReference type="SUPFAM" id="SSF56672">
    <property type="entry name" value="DNA/RNA polymerases"/>
    <property type="match status" value="1"/>
</dbReference>
<dbReference type="InterPro" id="IPR013103">
    <property type="entry name" value="RVT_2"/>
</dbReference>
<evidence type="ECO:0000259" key="1">
    <source>
        <dbReference type="Pfam" id="PF07727"/>
    </source>
</evidence>
<organism evidence="2 3">
    <name type="scientific">Tanacetum coccineum</name>
    <dbReference type="NCBI Taxonomy" id="301880"/>
    <lineage>
        <taxon>Eukaryota</taxon>
        <taxon>Viridiplantae</taxon>
        <taxon>Streptophyta</taxon>
        <taxon>Embryophyta</taxon>
        <taxon>Tracheophyta</taxon>
        <taxon>Spermatophyta</taxon>
        <taxon>Magnoliopsida</taxon>
        <taxon>eudicotyledons</taxon>
        <taxon>Gunneridae</taxon>
        <taxon>Pentapetalae</taxon>
        <taxon>asterids</taxon>
        <taxon>campanulids</taxon>
        <taxon>Asterales</taxon>
        <taxon>Asteraceae</taxon>
        <taxon>Asteroideae</taxon>
        <taxon>Anthemideae</taxon>
        <taxon>Anthemidinae</taxon>
        <taxon>Tanacetum</taxon>
    </lineage>
</organism>
<keyword evidence="3" id="KW-1185">Reference proteome</keyword>
<dbReference type="Pfam" id="PF07727">
    <property type="entry name" value="RVT_2"/>
    <property type="match status" value="1"/>
</dbReference>
<evidence type="ECO:0000313" key="3">
    <source>
        <dbReference type="Proteomes" id="UP001151760"/>
    </source>
</evidence>
<dbReference type="Proteomes" id="UP001151760">
    <property type="component" value="Unassembled WGS sequence"/>
</dbReference>
<dbReference type="CDD" id="cd09272">
    <property type="entry name" value="RNase_HI_RT_Ty1"/>
    <property type="match status" value="1"/>
</dbReference>
<dbReference type="PANTHER" id="PTHR11439">
    <property type="entry name" value="GAG-POL-RELATED RETROTRANSPOSON"/>
    <property type="match status" value="1"/>
</dbReference>
<sequence>MRFVIHWQNAMRDEYAALIKNNTRTLVPRPTDTNIICSMRLFRHKYHSDGTLSHYKACLVANGSTQLKGVDVDETFSPVVKLGTIHTVLSLASSRHWPVHQFDVKSAFLHGDISETVYIHQPLGFQDSLHLDYVCLLQRSLYGLKQALRVWFQQFASYITRVGFHHSPCDSSIFIYRQGMDTAYLLLHVDDIGCSYLKRSMLLRFLSGLSLAGSLQYLTFTRPDISYAVQQIEMVVHYSEIDFSAEAEYRGVVNVVAETCWLHNLLRELHTPVSSTAFVYCANANAIYLSCNPVQHRRTKHIEIDIHFVHDFVVAGQVRVLYVC</sequence>